<keyword evidence="7 11" id="KW-0411">Iron-sulfur</keyword>
<keyword evidence="5 7" id="KW-0658">Purine biosynthesis</keyword>
<dbReference type="InterPro" id="IPR029057">
    <property type="entry name" value="PRTase-like"/>
</dbReference>
<keyword evidence="3 7" id="KW-0328">Glycosyltransferase</keyword>
<dbReference type="Gene3D" id="3.60.20.10">
    <property type="entry name" value="Glutamine Phosphoribosylpyrophosphate, subunit 1, domain 1"/>
    <property type="match status" value="1"/>
</dbReference>
<keyword evidence="7" id="KW-0004">4Fe-4S</keyword>
<dbReference type="InterPro" id="IPR017932">
    <property type="entry name" value="GATase_2_dom"/>
</dbReference>
<feature type="binding site" evidence="7 10">
    <location>
        <position position="283"/>
    </location>
    <ligand>
        <name>Mg(2+)</name>
        <dbReference type="ChEBI" id="CHEBI:18420"/>
    </ligand>
</feature>
<dbReference type="EMBL" id="QQZY01000001">
    <property type="protein sequence ID" value="RDI75927.1"/>
    <property type="molecule type" value="Genomic_DNA"/>
</dbReference>
<dbReference type="SUPFAM" id="SSF56235">
    <property type="entry name" value="N-terminal nucleophile aminohydrolases (Ntn hydrolases)"/>
    <property type="match status" value="1"/>
</dbReference>
<evidence type="ECO:0000313" key="13">
    <source>
        <dbReference type="EMBL" id="RDI75927.1"/>
    </source>
</evidence>
<dbReference type="SUPFAM" id="SSF53271">
    <property type="entry name" value="PRTase-like"/>
    <property type="match status" value="1"/>
</dbReference>
<dbReference type="UniPathway" id="UPA00074">
    <property type="reaction ID" value="UER00124"/>
</dbReference>
<evidence type="ECO:0000256" key="7">
    <source>
        <dbReference type="HAMAP-Rule" id="MF_01931"/>
    </source>
</evidence>
<feature type="domain" description="Glutamine amidotransferase type-2" evidence="12">
    <location>
        <begin position="2"/>
        <end position="220"/>
    </location>
</feature>
<dbReference type="InterPro" id="IPR029055">
    <property type="entry name" value="Ntn_hydrolases_N"/>
</dbReference>
<organism evidence="13 14">
    <name type="scientific">Gaiella occulta</name>
    <dbReference type="NCBI Taxonomy" id="1002870"/>
    <lineage>
        <taxon>Bacteria</taxon>
        <taxon>Bacillati</taxon>
        <taxon>Actinomycetota</taxon>
        <taxon>Thermoleophilia</taxon>
        <taxon>Gaiellales</taxon>
        <taxon>Gaiellaceae</taxon>
        <taxon>Gaiella</taxon>
    </lineage>
</organism>
<dbReference type="NCBIfam" id="TIGR01134">
    <property type="entry name" value="purF"/>
    <property type="match status" value="1"/>
</dbReference>
<comment type="pathway">
    <text evidence="1 7 8">Purine metabolism; IMP biosynthesis via de novo pathway; N(1)-(5-phospho-D-ribosyl)glycinamide from 5-phospho-alpha-D-ribose 1-diphosphate: step 1/2.</text>
</comment>
<feature type="binding site" evidence="7 10">
    <location>
        <position position="344"/>
    </location>
    <ligand>
        <name>Mg(2+)</name>
        <dbReference type="ChEBI" id="CHEBI:18420"/>
    </ligand>
</feature>
<comment type="function">
    <text evidence="7">Catalyzes the formation of phosphoribosylamine from phosphoribosylpyrophosphate (PRPP) and glutamine.</text>
</comment>
<keyword evidence="7 10" id="KW-0460">Magnesium</keyword>
<evidence type="ECO:0000256" key="8">
    <source>
        <dbReference type="PIRNR" id="PIRNR000485"/>
    </source>
</evidence>
<feature type="binding site" evidence="7 11">
    <location>
        <position position="432"/>
    </location>
    <ligand>
        <name>[4Fe-4S] cluster</name>
        <dbReference type="ChEBI" id="CHEBI:49883"/>
    </ligand>
</feature>
<reference evidence="13 14" key="1">
    <citation type="submission" date="2018-07" db="EMBL/GenBank/DDBJ databases">
        <title>High-quality-draft genome sequence of Gaiella occulta.</title>
        <authorList>
            <person name="Severino R."/>
            <person name="Froufe H.J.C."/>
            <person name="Rainey F.A."/>
            <person name="Barroso C."/>
            <person name="Albuquerque L."/>
            <person name="Lobo-Da-Cunha A."/>
            <person name="Da Costa M.S."/>
            <person name="Egas C."/>
        </authorList>
    </citation>
    <scope>NUCLEOTIDE SEQUENCE [LARGE SCALE GENOMIC DNA]</scope>
    <source>
        <strain evidence="13 14">F2-233</strain>
    </source>
</reference>
<proteinExistence type="inferred from homology"/>
<name>A0A7M2Z0R8_9ACTN</name>
<evidence type="ECO:0000256" key="1">
    <source>
        <dbReference type="ARBA" id="ARBA00005209"/>
    </source>
</evidence>
<dbReference type="CDD" id="cd00715">
    <property type="entry name" value="GPATase_N"/>
    <property type="match status" value="1"/>
</dbReference>
<keyword evidence="4 7" id="KW-0808">Transferase</keyword>
<feature type="binding site" evidence="7 10">
    <location>
        <position position="345"/>
    </location>
    <ligand>
        <name>Mg(2+)</name>
        <dbReference type="ChEBI" id="CHEBI:18420"/>
    </ligand>
</feature>
<dbReference type="Gene3D" id="3.40.50.2020">
    <property type="match status" value="1"/>
</dbReference>
<reference evidence="14" key="2">
    <citation type="journal article" date="2019" name="MicrobiologyOpen">
        <title>High-quality draft genome sequence of Gaiella occulta isolated from a 150 meter deep mineral water borehole and comparison with the genome sequences of other deep-branching lineages of the phylum Actinobacteria.</title>
        <authorList>
            <person name="Severino R."/>
            <person name="Froufe H.J.C."/>
            <person name="Barroso C."/>
            <person name="Albuquerque L."/>
            <person name="Lobo-da-Cunha A."/>
            <person name="da Costa M.S."/>
            <person name="Egas C."/>
        </authorList>
    </citation>
    <scope>NUCLEOTIDE SEQUENCE [LARGE SCALE GENOMIC DNA]</scope>
    <source>
        <strain evidence="14">F2-233</strain>
    </source>
</reference>
<keyword evidence="6 7" id="KW-0315">Glutamine amidotransferase</keyword>
<evidence type="ECO:0000256" key="2">
    <source>
        <dbReference type="ARBA" id="ARBA00010138"/>
    </source>
</evidence>
<dbReference type="Pfam" id="PF13522">
    <property type="entry name" value="GATase_6"/>
    <property type="match status" value="1"/>
</dbReference>
<evidence type="ECO:0000256" key="4">
    <source>
        <dbReference type="ARBA" id="ARBA00022679"/>
    </source>
</evidence>
<comment type="cofactor">
    <cofactor evidence="7 10">
        <name>Mg(2+)</name>
        <dbReference type="ChEBI" id="CHEBI:18420"/>
    </cofactor>
    <text evidence="7 10">Binds 1 Mg(2+) ion per subunit.</text>
</comment>
<dbReference type="Proteomes" id="UP000254134">
    <property type="component" value="Unassembled WGS sequence"/>
</dbReference>
<sequence length="462" mass="49861">MCGVFGIRSIERDVARLSYFALFALQHRGQESAGIAVSEGGRLTVLRDMGLVAQVFNEQQLQALPGEVAIGHTRYSTTGGAHWSNAQPLVHHGRARTVALGHNGNLTNPGMLRDELVADGIRLGSTSDTEVIAALVARDPAPLPEAVAATMRRLEGAYSVVALVDETLVAFRDANGIRPLSLGRIGDDWVVASETCALDLIGAEVVRDVRPGEVLWVDANGLHTAQALPEGRSALCVFEHVYFARPDSRLAGTEVHSARVRMGMRLAEEAPVAADVVMPIPDSGTPAAIGFAKRSGIAYDEGLIKNRYVGRTFIQPDEELRRQGIRLKFNPLDEISGLRCVIVDDSIVRGSTMRALVQMLFDAGAAEVHVRISSPPVVSPCFYGIDMADEDQLAAAHRSVDEMRELVGATSLHYLSVAGMQWATRMPGSSVCRACFTREYPTRLPEQGNLAKMRFEPASASA</sequence>
<gene>
    <name evidence="7" type="primary">purF</name>
    <name evidence="13" type="ORF">Gocc_0346</name>
</gene>
<dbReference type="GO" id="GO:0000287">
    <property type="term" value="F:magnesium ion binding"/>
    <property type="evidence" value="ECO:0007669"/>
    <property type="project" value="UniProtKB-UniRule"/>
</dbReference>
<dbReference type="RefSeq" id="WP_114794802.1">
    <property type="nucleotide sequence ID" value="NZ_QQZY01000001.1"/>
</dbReference>
<feature type="active site" description="Nucleophile" evidence="7 9">
    <location>
        <position position="2"/>
    </location>
</feature>
<feature type="binding site" evidence="7 11">
    <location>
        <position position="236"/>
    </location>
    <ligand>
        <name>[4Fe-4S] cluster</name>
        <dbReference type="ChEBI" id="CHEBI:49883"/>
    </ligand>
</feature>
<comment type="cofactor">
    <cofactor evidence="7 11">
        <name>[4Fe-4S] cluster</name>
        <dbReference type="ChEBI" id="CHEBI:49883"/>
    </cofactor>
    <text evidence="7 11">Binds 1 [4Fe-4S] cluster per subunit.</text>
</comment>
<evidence type="ECO:0000256" key="3">
    <source>
        <dbReference type="ARBA" id="ARBA00022676"/>
    </source>
</evidence>
<accession>A0A7M2Z0R8</accession>
<comment type="caution">
    <text evidence="13">The sequence shown here is derived from an EMBL/GenBank/DDBJ whole genome shotgun (WGS) entry which is preliminary data.</text>
</comment>
<dbReference type="OrthoDB" id="9801213at2"/>
<dbReference type="HAMAP" id="MF_01931">
    <property type="entry name" value="PurF"/>
    <property type="match status" value="1"/>
</dbReference>
<dbReference type="PROSITE" id="PS51278">
    <property type="entry name" value="GATASE_TYPE_2"/>
    <property type="match status" value="1"/>
</dbReference>
<dbReference type="EC" id="2.4.2.14" evidence="7"/>
<dbReference type="InterPro" id="IPR005854">
    <property type="entry name" value="PurF"/>
</dbReference>
<evidence type="ECO:0000259" key="12">
    <source>
        <dbReference type="PROSITE" id="PS51278"/>
    </source>
</evidence>
<feature type="binding site" evidence="7 11">
    <location>
        <position position="435"/>
    </location>
    <ligand>
        <name>[4Fe-4S] cluster</name>
        <dbReference type="ChEBI" id="CHEBI:49883"/>
    </ligand>
</feature>
<protein>
    <recommendedName>
        <fullName evidence="7">Amidophosphoribosyltransferase</fullName>
        <shortName evidence="7">ATase</shortName>
        <ecNumber evidence="7">2.4.2.14</ecNumber>
    </recommendedName>
    <alternativeName>
        <fullName evidence="7">Glutamine phosphoribosylpyrophosphate amidotransferase</fullName>
        <shortName evidence="7">GPATase</shortName>
    </alternativeName>
</protein>
<evidence type="ECO:0000256" key="9">
    <source>
        <dbReference type="PIRSR" id="PIRSR000485-1"/>
    </source>
</evidence>
<dbReference type="PIRSF" id="PIRSF000485">
    <property type="entry name" value="Amd_phspho_trans"/>
    <property type="match status" value="1"/>
</dbReference>
<dbReference type="GO" id="GO:0051539">
    <property type="term" value="F:4 iron, 4 sulfur cluster binding"/>
    <property type="evidence" value="ECO:0007669"/>
    <property type="project" value="UniProtKB-KW"/>
</dbReference>
<keyword evidence="14" id="KW-1185">Reference proteome</keyword>
<comment type="similarity">
    <text evidence="2 7 8">In the C-terminal section; belongs to the purine/pyrimidine phosphoribosyltransferase family.</text>
</comment>
<evidence type="ECO:0000256" key="5">
    <source>
        <dbReference type="ARBA" id="ARBA00022755"/>
    </source>
</evidence>
<dbReference type="GO" id="GO:0004044">
    <property type="term" value="F:amidophosphoribosyltransferase activity"/>
    <property type="evidence" value="ECO:0007669"/>
    <property type="project" value="UniProtKB-UniRule"/>
</dbReference>
<dbReference type="GO" id="GO:0006189">
    <property type="term" value="P:'de novo' IMP biosynthetic process"/>
    <property type="evidence" value="ECO:0007669"/>
    <property type="project" value="UniProtKB-UniRule"/>
</dbReference>
<dbReference type="PANTHER" id="PTHR11907">
    <property type="entry name" value="AMIDOPHOSPHORIBOSYLTRANSFERASE"/>
    <property type="match status" value="1"/>
</dbReference>
<evidence type="ECO:0000256" key="10">
    <source>
        <dbReference type="PIRSR" id="PIRSR000485-2"/>
    </source>
</evidence>
<comment type="catalytic activity">
    <reaction evidence="7 8">
        <text>5-phospho-beta-D-ribosylamine + L-glutamate + diphosphate = 5-phospho-alpha-D-ribose 1-diphosphate + L-glutamine + H2O</text>
        <dbReference type="Rhea" id="RHEA:14905"/>
        <dbReference type="ChEBI" id="CHEBI:15377"/>
        <dbReference type="ChEBI" id="CHEBI:29985"/>
        <dbReference type="ChEBI" id="CHEBI:33019"/>
        <dbReference type="ChEBI" id="CHEBI:58017"/>
        <dbReference type="ChEBI" id="CHEBI:58359"/>
        <dbReference type="ChEBI" id="CHEBI:58681"/>
        <dbReference type="EC" id="2.4.2.14"/>
    </reaction>
</comment>
<evidence type="ECO:0000313" key="14">
    <source>
        <dbReference type="Proteomes" id="UP000254134"/>
    </source>
</evidence>
<dbReference type="GO" id="GO:0009113">
    <property type="term" value="P:purine nucleobase biosynthetic process"/>
    <property type="evidence" value="ECO:0007669"/>
    <property type="project" value="UniProtKB-UniRule"/>
</dbReference>
<keyword evidence="7 11" id="KW-0408">Iron</keyword>
<feature type="binding site" evidence="7 11">
    <location>
        <position position="381"/>
    </location>
    <ligand>
        <name>[4Fe-4S] cluster</name>
        <dbReference type="ChEBI" id="CHEBI:49883"/>
    </ligand>
</feature>
<dbReference type="InterPro" id="IPR035584">
    <property type="entry name" value="PurF_N"/>
</dbReference>
<evidence type="ECO:0000256" key="11">
    <source>
        <dbReference type="PIRSR" id="PIRSR000485-3"/>
    </source>
</evidence>
<dbReference type="InterPro" id="IPR000836">
    <property type="entry name" value="PRTase_dom"/>
</dbReference>
<evidence type="ECO:0000256" key="6">
    <source>
        <dbReference type="ARBA" id="ARBA00022962"/>
    </source>
</evidence>
<keyword evidence="7 10" id="KW-0479">Metal-binding</keyword>
<dbReference type="AlphaFoldDB" id="A0A7M2Z0R8"/>
<dbReference type="CDD" id="cd06223">
    <property type="entry name" value="PRTases_typeI"/>
    <property type="match status" value="1"/>
</dbReference>